<dbReference type="KEGG" id="lpk:LACPI_2187"/>
<gene>
    <name evidence="2" type="ORF">LACPI_2187</name>
</gene>
<evidence type="ECO:0000259" key="1">
    <source>
        <dbReference type="Pfam" id="PF00535"/>
    </source>
</evidence>
<dbReference type="SUPFAM" id="SSF53448">
    <property type="entry name" value="Nucleotide-diphospho-sugar transferases"/>
    <property type="match status" value="1"/>
</dbReference>
<dbReference type="AlphaFoldDB" id="A0A0D6DZJ6"/>
<dbReference type="RefSeq" id="WP_047916368.1">
    <property type="nucleotide sequence ID" value="NZ_LN774769.1"/>
</dbReference>
<accession>A0A0D6DZJ6</accession>
<proteinExistence type="predicted"/>
<dbReference type="Proteomes" id="UP000033166">
    <property type="component" value="Chromosome I"/>
</dbReference>
<dbReference type="InterPro" id="IPR029044">
    <property type="entry name" value="Nucleotide-diphossugar_trans"/>
</dbReference>
<evidence type="ECO:0000313" key="3">
    <source>
        <dbReference type="Proteomes" id="UP000033166"/>
    </source>
</evidence>
<keyword evidence="2" id="KW-0808">Transferase</keyword>
<name>A0A0D6DZJ6_9LACT</name>
<dbReference type="STRING" id="1364.LP2241_50516"/>
<dbReference type="PANTHER" id="PTHR22916:SF3">
    <property type="entry name" value="UDP-GLCNAC:BETAGAL BETA-1,3-N-ACETYLGLUCOSAMINYLTRANSFERASE-LIKE PROTEIN 1"/>
    <property type="match status" value="1"/>
</dbReference>
<dbReference type="Pfam" id="PF00535">
    <property type="entry name" value="Glycos_transf_2"/>
    <property type="match status" value="1"/>
</dbReference>
<dbReference type="PANTHER" id="PTHR22916">
    <property type="entry name" value="GLYCOSYLTRANSFERASE"/>
    <property type="match status" value="1"/>
</dbReference>
<dbReference type="HOGENOM" id="CLU_064280_0_0_9"/>
<dbReference type="Gene3D" id="3.90.550.10">
    <property type="entry name" value="Spore Coat Polysaccharide Biosynthesis Protein SpsA, Chain A"/>
    <property type="match status" value="1"/>
</dbReference>
<sequence length="261" mass="30153">MCQHTFVICAYGKSPYLEACIQSCLNQTSMTSQASKIILYTSTPNALIDALAKQYQIDVFSNDGGGIGHDWNQALSFVTTKYATIAHQDDIYLPSYGAEVIKAFNHSDETNIVFTDYSENDAQGQLRPRNINLKIKHFGLSLMSLLQAKWYQKRIYALGNFISCPAVSYNMERLSDFKFDEGLKMVVDWDAWERIMSLPGKVIYVKQRLMYHRIHNDSETTVNTLDKNRETEEFMMYQRYWPTVIAKLLMRVYVKNQKGNQ</sequence>
<reference evidence="3" key="1">
    <citation type="submission" date="2015-01" db="EMBL/GenBank/DDBJ databases">
        <authorList>
            <person name="Andreevskaya M."/>
        </authorList>
    </citation>
    <scope>NUCLEOTIDE SEQUENCE [LARGE SCALE GENOMIC DNA]</scope>
    <source>
        <strain evidence="3">MKFS47</strain>
    </source>
</reference>
<organism evidence="2 3">
    <name type="scientific">Pseudolactococcus piscium MKFS47</name>
    <dbReference type="NCBI Taxonomy" id="297352"/>
    <lineage>
        <taxon>Bacteria</taxon>
        <taxon>Bacillati</taxon>
        <taxon>Bacillota</taxon>
        <taxon>Bacilli</taxon>
        <taxon>Lactobacillales</taxon>
        <taxon>Streptococcaceae</taxon>
        <taxon>Pseudolactococcus</taxon>
    </lineage>
</organism>
<dbReference type="EMBL" id="LN774769">
    <property type="protein sequence ID" value="CEN29387.1"/>
    <property type="molecule type" value="Genomic_DNA"/>
</dbReference>
<feature type="domain" description="Glycosyltransferase 2-like" evidence="1">
    <location>
        <begin position="6"/>
        <end position="136"/>
    </location>
</feature>
<dbReference type="InterPro" id="IPR001173">
    <property type="entry name" value="Glyco_trans_2-like"/>
</dbReference>
<evidence type="ECO:0000313" key="2">
    <source>
        <dbReference type="EMBL" id="CEN29387.1"/>
    </source>
</evidence>
<dbReference type="CDD" id="cd00761">
    <property type="entry name" value="Glyco_tranf_GTA_type"/>
    <property type="match status" value="1"/>
</dbReference>
<protein>
    <submittedName>
        <fullName evidence="2">Cell-wall biogenesis glycosyltransferase</fullName>
    </submittedName>
</protein>
<dbReference type="GO" id="GO:0016758">
    <property type="term" value="F:hexosyltransferase activity"/>
    <property type="evidence" value="ECO:0007669"/>
    <property type="project" value="UniProtKB-ARBA"/>
</dbReference>